<evidence type="ECO:0000313" key="5">
    <source>
        <dbReference type="EMBL" id="HIU10029.1"/>
    </source>
</evidence>
<dbReference type="PROSITE" id="PS51782">
    <property type="entry name" value="LYSM"/>
    <property type="match status" value="1"/>
</dbReference>
<evidence type="ECO:0000259" key="3">
    <source>
        <dbReference type="PROSITE" id="PS51782"/>
    </source>
</evidence>
<dbReference type="CDD" id="cd00118">
    <property type="entry name" value="LysM"/>
    <property type="match status" value="1"/>
</dbReference>
<dbReference type="InterPro" id="IPR018392">
    <property type="entry name" value="LysM"/>
</dbReference>
<dbReference type="Pfam" id="PF00704">
    <property type="entry name" value="Glyco_hydro_18"/>
    <property type="match status" value="1"/>
</dbReference>
<dbReference type="PANTHER" id="PTHR46066">
    <property type="entry name" value="CHITINASE DOMAIN-CONTAINING PROTEIN 1 FAMILY MEMBER"/>
    <property type="match status" value="1"/>
</dbReference>
<sequence length="383" mass="42493">MAIYVVQAGDSVDTIAQNTGVAVEDIIFANQLLYPYRLALGQALWLPEEQNEPEFGRTINTNGYAYPFIDEYVLAQSLPYLSSLSIFSYGFTPQGELVPPSFWSDEPLIAAALAAHTRPVLTLTPFGPDGMFNNNLISQVLADDAARTRLNTEIVSVMQAKGYLGLDVDFEYIYAEDRDSFTAWVGELAEAMHANGFTISVAVAPKTYAGQPGLLYEGQDYAALGALVDYVLVMTYEWGYTYSEPMPIAPLNWVRRVVEYAVTEIPAEKIDLGIANYAYDWTLPYVKGETAARSFGIVEAMQQAAEVGAEIMFDEEAYSPYYNYTAGGVEHEVWFEDVRSLSGKLALIDEFGLHGGGWWQIMRLFRAGWLTLVSKFSVAKGDF</sequence>
<dbReference type="EMBL" id="DVMH01000013">
    <property type="protein sequence ID" value="HIU10029.1"/>
    <property type="molecule type" value="Genomic_DNA"/>
</dbReference>
<dbReference type="PANTHER" id="PTHR46066:SF2">
    <property type="entry name" value="CHITINASE DOMAIN-CONTAINING PROTEIN 1"/>
    <property type="match status" value="1"/>
</dbReference>
<dbReference type="Gene3D" id="3.10.350.10">
    <property type="entry name" value="LysM domain"/>
    <property type="match status" value="1"/>
</dbReference>
<keyword evidence="2" id="KW-0326">Glycosidase</keyword>
<dbReference type="CDD" id="cd02874">
    <property type="entry name" value="GH18_CFLE_spore_hydrolase"/>
    <property type="match status" value="1"/>
</dbReference>
<dbReference type="GO" id="GO:0005975">
    <property type="term" value="P:carbohydrate metabolic process"/>
    <property type="evidence" value="ECO:0007669"/>
    <property type="project" value="InterPro"/>
</dbReference>
<dbReference type="SMART" id="SM00636">
    <property type="entry name" value="Glyco_18"/>
    <property type="match status" value="1"/>
</dbReference>
<dbReference type="GO" id="GO:0016798">
    <property type="term" value="F:hydrolase activity, acting on glycosyl bonds"/>
    <property type="evidence" value="ECO:0007669"/>
    <property type="project" value="UniProtKB-KW"/>
</dbReference>
<evidence type="ECO:0000256" key="1">
    <source>
        <dbReference type="ARBA" id="ARBA00022801"/>
    </source>
</evidence>
<comment type="caution">
    <text evidence="5">The sequence shown here is derived from an EMBL/GenBank/DDBJ whole genome shotgun (WGS) entry which is preliminary data.</text>
</comment>
<dbReference type="SMART" id="SM00257">
    <property type="entry name" value="LysM"/>
    <property type="match status" value="1"/>
</dbReference>
<feature type="domain" description="GH18" evidence="4">
    <location>
        <begin position="59"/>
        <end position="383"/>
    </location>
</feature>
<reference evidence="5" key="2">
    <citation type="journal article" date="2021" name="PeerJ">
        <title>Extensive microbial diversity within the chicken gut microbiome revealed by metagenomics and culture.</title>
        <authorList>
            <person name="Gilroy R."/>
            <person name="Ravi A."/>
            <person name="Getino M."/>
            <person name="Pursley I."/>
            <person name="Horton D.L."/>
            <person name="Alikhan N.F."/>
            <person name="Baker D."/>
            <person name="Gharbi K."/>
            <person name="Hall N."/>
            <person name="Watson M."/>
            <person name="Adriaenssens E.M."/>
            <person name="Foster-Nyarko E."/>
            <person name="Jarju S."/>
            <person name="Secka A."/>
            <person name="Antonio M."/>
            <person name="Oren A."/>
            <person name="Chaudhuri R.R."/>
            <person name="La Ragione R."/>
            <person name="Hildebrand F."/>
            <person name="Pallen M.J."/>
        </authorList>
    </citation>
    <scope>NUCLEOTIDE SEQUENCE</scope>
    <source>
        <strain evidence="5">2830</strain>
    </source>
</reference>
<evidence type="ECO:0000256" key="2">
    <source>
        <dbReference type="ARBA" id="ARBA00023295"/>
    </source>
</evidence>
<dbReference type="InterPro" id="IPR041704">
    <property type="entry name" value="CFLE_GH18"/>
</dbReference>
<evidence type="ECO:0000259" key="4">
    <source>
        <dbReference type="PROSITE" id="PS51910"/>
    </source>
</evidence>
<accession>A0A9D1HIQ8</accession>
<dbReference type="GO" id="GO:0008061">
    <property type="term" value="F:chitin binding"/>
    <property type="evidence" value="ECO:0007669"/>
    <property type="project" value="InterPro"/>
</dbReference>
<proteinExistence type="predicted"/>
<gene>
    <name evidence="5" type="ORF">IAB00_02060</name>
</gene>
<dbReference type="GO" id="GO:0012505">
    <property type="term" value="C:endomembrane system"/>
    <property type="evidence" value="ECO:0007669"/>
    <property type="project" value="TreeGrafter"/>
</dbReference>
<feature type="domain" description="LysM" evidence="3">
    <location>
        <begin position="2"/>
        <end position="46"/>
    </location>
</feature>
<protein>
    <submittedName>
        <fullName evidence="5">LysM peptidoglycan-binding domain-containing protein</fullName>
    </submittedName>
</protein>
<dbReference type="PROSITE" id="PS51910">
    <property type="entry name" value="GH18_2"/>
    <property type="match status" value="1"/>
</dbReference>
<dbReference type="Gene3D" id="3.10.50.10">
    <property type="match status" value="1"/>
</dbReference>
<reference evidence="5" key="1">
    <citation type="submission" date="2020-10" db="EMBL/GenBank/DDBJ databases">
        <authorList>
            <person name="Gilroy R."/>
        </authorList>
    </citation>
    <scope>NUCLEOTIDE SEQUENCE</scope>
    <source>
        <strain evidence="5">2830</strain>
    </source>
</reference>
<dbReference type="SUPFAM" id="SSF54106">
    <property type="entry name" value="LysM domain"/>
    <property type="match status" value="1"/>
</dbReference>
<keyword evidence="1" id="KW-0378">Hydrolase</keyword>
<name>A0A9D1HIQ8_9FIRM</name>
<dbReference type="InterPro" id="IPR036779">
    <property type="entry name" value="LysM_dom_sf"/>
</dbReference>
<dbReference type="SUPFAM" id="SSF51445">
    <property type="entry name" value="(Trans)glycosidases"/>
    <property type="match status" value="1"/>
</dbReference>
<organism evidence="5 6">
    <name type="scientific">Candidatus Avidehalobacter gallistercoris</name>
    <dbReference type="NCBI Taxonomy" id="2840694"/>
    <lineage>
        <taxon>Bacteria</taxon>
        <taxon>Bacillati</taxon>
        <taxon>Bacillota</taxon>
        <taxon>Clostridia</taxon>
        <taxon>Eubacteriales</taxon>
        <taxon>Peptococcaceae</taxon>
        <taxon>Peptococcaceae incertae sedis</taxon>
        <taxon>Candidatus Avidehalobacter</taxon>
    </lineage>
</organism>
<dbReference type="Proteomes" id="UP000824124">
    <property type="component" value="Unassembled WGS sequence"/>
</dbReference>
<dbReference type="InterPro" id="IPR011583">
    <property type="entry name" value="Chitinase_II/V-like_cat"/>
</dbReference>
<dbReference type="GO" id="GO:0070492">
    <property type="term" value="F:oligosaccharide binding"/>
    <property type="evidence" value="ECO:0007669"/>
    <property type="project" value="TreeGrafter"/>
</dbReference>
<evidence type="ECO:0000313" key="6">
    <source>
        <dbReference type="Proteomes" id="UP000824124"/>
    </source>
</evidence>
<dbReference type="InterPro" id="IPR029070">
    <property type="entry name" value="Chitinase_insertion_sf"/>
</dbReference>
<dbReference type="Pfam" id="PF01476">
    <property type="entry name" value="LysM"/>
    <property type="match status" value="1"/>
</dbReference>
<dbReference type="InterPro" id="IPR017853">
    <property type="entry name" value="GH"/>
</dbReference>
<dbReference type="Gene3D" id="3.20.20.80">
    <property type="entry name" value="Glycosidases"/>
    <property type="match status" value="1"/>
</dbReference>
<dbReference type="InterPro" id="IPR001223">
    <property type="entry name" value="Glyco_hydro18_cat"/>
</dbReference>
<dbReference type="AlphaFoldDB" id="A0A9D1HIQ8"/>